<dbReference type="GO" id="GO:0005634">
    <property type="term" value="C:nucleus"/>
    <property type="evidence" value="ECO:0007669"/>
    <property type="project" value="UniProtKB-SubCell"/>
</dbReference>
<keyword evidence="11" id="KW-1185">Reference proteome</keyword>
<dbReference type="PROSITE" id="PS50217">
    <property type="entry name" value="BZIP"/>
    <property type="match status" value="1"/>
</dbReference>
<evidence type="ECO:0000256" key="5">
    <source>
        <dbReference type="ARBA" id="ARBA00023125"/>
    </source>
</evidence>
<evidence type="ECO:0000256" key="2">
    <source>
        <dbReference type="ARBA" id="ARBA00004389"/>
    </source>
</evidence>
<name>A0A0D2MW25_GOSRA</name>
<accession>A0A0D2MW25</accession>
<feature type="region of interest" description="Disordered" evidence="8">
    <location>
        <begin position="22"/>
        <end position="47"/>
    </location>
</feature>
<keyword evidence="5" id="KW-0238">DNA-binding</keyword>
<dbReference type="InterPro" id="IPR004827">
    <property type="entry name" value="bZIP"/>
</dbReference>
<comment type="similarity">
    <text evidence="3">Belongs to the bZIP family.</text>
</comment>
<evidence type="ECO:0000256" key="8">
    <source>
        <dbReference type="SAM" id="MobiDB-lite"/>
    </source>
</evidence>
<gene>
    <name evidence="10" type="ORF">B456_004G097700</name>
</gene>
<keyword evidence="4" id="KW-0805">Transcription regulation</keyword>
<evidence type="ECO:0000313" key="11">
    <source>
        <dbReference type="Proteomes" id="UP000032304"/>
    </source>
</evidence>
<protein>
    <recommendedName>
        <fullName evidence="9">BZIP domain-containing protein</fullName>
    </recommendedName>
</protein>
<dbReference type="PANTHER" id="PTHR47416:SF8">
    <property type="entry name" value="BASIC-LEUCINE ZIPPER TRANSCRIPTION FACTOR E-RELATED"/>
    <property type="match status" value="1"/>
</dbReference>
<dbReference type="Gene3D" id="1.20.5.170">
    <property type="match status" value="1"/>
</dbReference>
<evidence type="ECO:0000259" key="9">
    <source>
        <dbReference type="PROSITE" id="PS50217"/>
    </source>
</evidence>
<dbReference type="SUPFAM" id="SSF57959">
    <property type="entry name" value="Leucine zipper domain"/>
    <property type="match status" value="1"/>
</dbReference>
<keyword evidence="6" id="KW-0804">Transcription</keyword>
<dbReference type="PANTHER" id="PTHR47416">
    <property type="entry name" value="BASIC-LEUCINE ZIPPER TRANSCRIPTION FACTOR F-RELATED"/>
    <property type="match status" value="1"/>
</dbReference>
<evidence type="ECO:0000256" key="3">
    <source>
        <dbReference type="ARBA" id="ARBA00007163"/>
    </source>
</evidence>
<keyword evidence="7" id="KW-0539">Nucleus</keyword>
<dbReference type="STRING" id="29730.A0A0D2MW25"/>
<dbReference type="Pfam" id="PF00170">
    <property type="entry name" value="bZIP_1"/>
    <property type="match status" value="1"/>
</dbReference>
<dbReference type="GO" id="GO:0005789">
    <property type="term" value="C:endoplasmic reticulum membrane"/>
    <property type="evidence" value="ECO:0007669"/>
    <property type="project" value="UniProtKB-SubCell"/>
</dbReference>
<dbReference type="InterPro" id="IPR046347">
    <property type="entry name" value="bZIP_sf"/>
</dbReference>
<evidence type="ECO:0000256" key="6">
    <source>
        <dbReference type="ARBA" id="ARBA00023163"/>
    </source>
</evidence>
<feature type="domain" description="BZIP" evidence="9">
    <location>
        <begin position="106"/>
        <end position="148"/>
    </location>
</feature>
<evidence type="ECO:0000256" key="7">
    <source>
        <dbReference type="ARBA" id="ARBA00023242"/>
    </source>
</evidence>
<evidence type="ECO:0000256" key="4">
    <source>
        <dbReference type="ARBA" id="ARBA00023015"/>
    </source>
</evidence>
<feature type="region of interest" description="Disordered" evidence="8">
    <location>
        <begin position="73"/>
        <end position="121"/>
    </location>
</feature>
<sequence>MEEINWDTFFLEVDLLDFGDILDNEPEQVTKPPPQPCSTQNPDEEPTLSSWIEEIEKVLIEDDNFDHMVETQLSPPCSGSDIVGVDSGDLHKQSQTHTDVDKDNPIAKKQKRQLRNRDAVVRSRERKKMYVKDLEMKSRYLEGECRRLSHVLHC</sequence>
<dbReference type="CDD" id="cd14704">
    <property type="entry name" value="bZIP_HY5-like"/>
    <property type="match status" value="1"/>
</dbReference>
<evidence type="ECO:0000256" key="1">
    <source>
        <dbReference type="ARBA" id="ARBA00004123"/>
    </source>
</evidence>
<organism evidence="10 11">
    <name type="scientific">Gossypium raimondii</name>
    <name type="common">Peruvian cotton</name>
    <name type="synonym">Gossypium klotzschianum subsp. raimondii</name>
    <dbReference type="NCBI Taxonomy" id="29730"/>
    <lineage>
        <taxon>Eukaryota</taxon>
        <taxon>Viridiplantae</taxon>
        <taxon>Streptophyta</taxon>
        <taxon>Embryophyta</taxon>
        <taxon>Tracheophyta</taxon>
        <taxon>Spermatophyta</taxon>
        <taxon>Magnoliopsida</taxon>
        <taxon>eudicotyledons</taxon>
        <taxon>Gunneridae</taxon>
        <taxon>Pentapetalae</taxon>
        <taxon>rosids</taxon>
        <taxon>malvids</taxon>
        <taxon>Malvales</taxon>
        <taxon>Malvaceae</taxon>
        <taxon>Malvoideae</taxon>
        <taxon>Gossypium</taxon>
    </lineage>
</organism>
<comment type="subcellular location">
    <subcellularLocation>
        <location evidence="2">Endoplasmic reticulum membrane</location>
        <topology evidence="2">Single-pass membrane protein</topology>
    </subcellularLocation>
    <subcellularLocation>
        <location evidence="1">Nucleus</location>
    </subcellularLocation>
</comment>
<dbReference type="GO" id="GO:0003677">
    <property type="term" value="F:DNA binding"/>
    <property type="evidence" value="ECO:0007669"/>
    <property type="project" value="UniProtKB-KW"/>
</dbReference>
<dbReference type="OMA" id="NWDTFFL"/>
<evidence type="ECO:0000313" key="10">
    <source>
        <dbReference type="EMBL" id="KJB23427.1"/>
    </source>
</evidence>
<dbReference type="Gramene" id="KJB23427">
    <property type="protein sequence ID" value="KJB23427"/>
    <property type="gene ID" value="B456_004G097700"/>
</dbReference>
<reference evidence="10 11" key="1">
    <citation type="journal article" date="2012" name="Nature">
        <title>Repeated polyploidization of Gossypium genomes and the evolution of spinnable cotton fibres.</title>
        <authorList>
            <person name="Paterson A.H."/>
            <person name="Wendel J.F."/>
            <person name="Gundlach H."/>
            <person name="Guo H."/>
            <person name="Jenkins J."/>
            <person name="Jin D."/>
            <person name="Llewellyn D."/>
            <person name="Showmaker K.C."/>
            <person name="Shu S."/>
            <person name="Udall J."/>
            <person name="Yoo M.J."/>
            <person name="Byers R."/>
            <person name="Chen W."/>
            <person name="Doron-Faigenboim A."/>
            <person name="Duke M.V."/>
            <person name="Gong L."/>
            <person name="Grimwood J."/>
            <person name="Grover C."/>
            <person name="Grupp K."/>
            <person name="Hu G."/>
            <person name="Lee T.H."/>
            <person name="Li J."/>
            <person name="Lin L."/>
            <person name="Liu T."/>
            <person name="Marler B.S."/>
            <person name="Page J.T."/>
            <person name="Roberts A.W."/>
            <person name="Romanel E."/>
            <person name="Sanders W.S."/>
            <person name="Szadkowski E."/>
            <person name="Tan X."/>
            <person name="Tang H."/>
            <person name="Xu C."/>
            <person name="Wang J."/>
            <person name="Wang Z."/>
            <person name="Zhang D."/>
            <person name="Zhang L."/>
            <person name="Ashrafi H."/>
            <person name="Bedon F."/>
            <person name="Bowers J.E."/>
            <person name="Brubaker C.L."/>
            <person name="Chee P.W."/>
            <person name="Das S."/>
            <person name="Gingle A.R."/>
            <person name="Haigler C.H."/>
            <person name="Harker D."/>
            <person name="Hoffmann L.V."/>
            <person name="Hovav R."/>
            <person name="Jones D.C."/>
            <person name="Lemke C."/>
            <person name="Mansoor S."/>
            <person name="ur Rahman M."/>
            <person name="Rainville L.N."/>
            <person name="Rambani A."/>
            <person name="Reddy U.K."/>
            <person name="Rong J.K."/>
            <person name="Saranga Y."/>
            <person name="Scheffler B.E."/>
            <person name="Scheffler J.A."/>
            <person name="Stelly D.M."/>
            <person name="Triplett B.A."/>
            <person name="Van Deynze A."/>
            <person name="Vaslin M.F."/>
            <person name="Waghmare V.N."/>
            <person name="Walford S.A."/>
            <person name="Wright R.J."/>
            <person name="Zaki E.A."/>
            <person name="Zhang T."/>
            <person name="Dennis E.S."/>
            <person name="Mayer K.F."/>
            <person name="Peterson D.G."/>
            <person name="Rokhsar D.S."/>
            <person name="Wang X."/>
            <person name="Schmutz J."/>
        </authorList>
    </citation>
    <scope>NUCLEOTIDE SEQUENCE [LARGE SCALE GENOMIC DNA]</scope>
</reference>
<dbReference type="EMBL" id="CM001743">
    <property type="protein sequence ID" value="KJB23427.1"/>
    <property type="molecule type" value="Genomic_DNA"/>
</dbReference>
<dbReference type="GO" id="GO:0003700">
    <property type="term" value="F:DNA-binding transcription factor activity"/>
    <property type="evidence" value="ECO:0007669"/>
    <property type="project" value="InterPro"/>
</dbReference>
<dbReference type="AlphaFoldDB" id="A0A0D2MW25"/>
<dbReference type="Proteomes" id="UP000032304">
    <property type="component" value="Chromosome 4"/>
</dbReference>
<proteinExistence type="inferred from homology"/>
<feature type="compositionally biased region" description="Basic and acidic residues" evidence="8">
    <location>
        <begin position="88"/>
        <end position="106"/>
    </location>
</feature>